<evidence type="ECO:0000313" key="11">
    <source>
        <dbReference type="Proteomes" id="UP000007799"/>
    </source>
</evidence>
<dbReference type="EMBL" id="GL832955">
    <property type="protein sequence ID" value="EGD72048.1"/>
    <property type="molecule type" value="Genomic_DNA"/>
</dbReference>
<dbReference type="InParanoid" id="F2TVF2"/>
<dbReference type="GeneID" id="16067853"/>
<dbReference type="PANTHER" id="PTHR10183:SF379">
    <property type="entry name" value="CALPAIN-5"/>
    <property type="match status" value="1"/>
</dbReference>
<evidence type="ECO:0000256" key="5">
    <source>
        <dbReference type="ARBA" id="ARBA00022837"/>
    </source>
</evidence>
<dbReference type="PRINTS" id="PR00704">
    <property type="entry name" value="CALPAIN"/>
</dbReference>
<keyword evidence="2" id="KW-0645">Protease</keyword>
<organism evidence="11">
    <name type="scientific">Salpingoeca rosetta (strain ATCC 50818 / BSB-021)</name>
    <dbReference type="NCBI Taxonomy" id="946362"/>
    <lineage>
        <taxon>Eukaryota</taxon>
        <taxon>Choanoflagellata</taxon>
        <taxon>Craspedida</taxon>
        <taxon>Salpingoecidae</taxon>
        <taxon>Salpingoeca</taxon>
    </lineage>
</organism>
<proteinExistence type="inferred from homology"/>
<evidence type="ECO:0000256" key="2">
    <source>
        <dbReference type="ARBA" id="ARBA00022670"/>
    </source>
</evidence>
<evidence type="ECO:0000256" key="7">
    <source>
        <dbReference type="PROSITE-ProRule" id="PRU00239"/>
    </source>
</evidence>
<dbReference type="PANTHER" id="PTHR10183">
    <property type="entry name" value="CALPAIN"/>
    <property type="match status" value="1"/>
</dbReference>
<gene>
    <name evidence="10" type="ORF">PTSG_00064</name>
</gene>
<evidence type="ECO:0000256" key="3">
    <source>
        <dbReference type="ARBA" id="ARBA00022801"/>
    </source>
</evidence>
<keyword evidence="5" id="KW-0106">Calcium</keyword>
<feature type="domain" description="Calpain catalytic" evidence="8">
    <location>
        <begin position="1"/>
        <end position="75"/>
    </location>
</feature>
<dbReference type="Gene3D" id="3.90.70.10">
    <property type="entry name" value="Cysteine proteinases"/>
    <property type="match status" value="1"/>
</dbReference>
<evidence type="ECO:0000256" key="6">
    <source>
        <dbReference type="PIRSR" id="PIRSR622684-1"/>
    </source>
</evidence>
<protein>
    <recommendedName>
        <fullName evidence="12">Calpain catalytic domain-containing protein</fullName>
    </recommendedName>
</protein>
<reference evidence="10" key="1">
    <citation type="submission" date="2009-08" db="EMBL/GenBank/DDBJ databases">
        <title>Annotation of Salpingoeca rosetta.</title>
        <authorList>
            <consortium name="The Broad Institute Genome Sequencing Platform"/>
            <person name="Russ C."/>
            <person name="Cuomo C."/>
            <person name="Burger G."/>
            <person name="Gray M.W."/>
            <person name="Holland P.W.H."/>
            <person name="King N."/>
            <person name="Lang F.B.F."/>
            <person name="Roger A.J."/>
            <person name="Ruiz-Trillo I."/>
            <person name="Young S.K."/>
            <person name="Zeng Q."/>
            <person name="Gargeya S."/>
            <person name="Alvarado L."/>
            <person name="Berlin A."/>
            <person name="Chapman S.B."/>
            <person name="Chen Z."/>
            <person name="Freedman E."/>
            <person name="Gellesch M."/>
            <person name="Goldberg J."/>
            <person name="Griggs A."/>
            <person name="Gujja S."/>
            <person name="Heilman E."/>
            <person name="Heiman D."/>
            <person name="Howarth C."/>
            <person name="Mehta T."/>
            <person name="Neiman D."/>
            <person name="Pearson M."/>
            <person name="Roberts A."/>
            <person name="Saif S."/>
            <person name="Shea T."/>
            <person name="Shenoy N."/>
            <person name="Sisk P."/>
            <person name="Stolte C."/>
            <person name="Sykes S."/>
            <person name="White J."/>
            <person name="Yandava C."/>
            <person name="Haas B."/>
            <person name="Nusbaum C."/>
            <person name="Birren B."/>
        </authorList>
    </citation>
    <scope>NUCLEOTIDE SEQUENCE [LARGE SCALE GENOMIC DNA]</scope>
    <source>
        <strain evidence="10">ATCC 50818</strain>
    </source>
</reference>
<dbReference type="eggNOG" id="KOG0027">
    <property type="taxonomic scope" value="Eukaryota"/>
</dbReference>
<dbReference type="eggNOG" id="KOG0045">
    <property type="taxonomic scope" value="Eukaryota"/>
</dbReference>
<dbReference type="PROSITE" id="PS50203">
    <property type="entry name" value="CALPAIN_CAT"/>
    <property type="match status" value="1"/>
</dbReference>
<dbReference type="InterPro" id="IPR022684">
    <property type="entry name" value="Calpain_cysteine_protease"/>
</dbReference>
<dbReference type="AlphaFoldDB" id="F2TVF2"/>
<comment type="similarity">
    <text evidence="1">Belongs to the peptidase C2 family.</text>
</comment>
<dbReference type="GO" id="GO:0006508">
    <property type="term" value="P:proteolysis"/>
    <property type="evidence" value="ECO:0007669"/>
    <property type="project" value="UniProtKB-KW"/>
</dbReference>
<dbReference type="Proteomes" id="UP000007799">
    <property type="component" value="Unassembled WGS sequence"/>
</dbReference>
<dbReference type="PROSITE" id="PS00018">
    <property type="entry name" value="EF_HAND_1"/>
    <property type="match status" value="1"/>
</dbReference>
<dbReference type="MEROPS" id="C02.021"/>
<dbReference type="InterPro" id="IPR018247">
    <property type="entry name" value="EF_Hand_1_Ca_BS"/>
</dbReference>
<sequence>MLSAKQTSKGHRLVCLRNPWGEFEWKGDWSDNSSLWTDDIVKEVGATFNDKDGLFWMSYQDFREHFSKVNICHVHSKSGTAWKDFRIKGRFQYSGSDVSFPFISMTVEDATEAWVSIHQDDERILHGQPYVDLGFVVLRKEKDGSLAFVDACGGGWSREAQLNIPTLAPGSYMIVPFTSGHRREAKESRSLSKMFEAEECFTTGFRQIISEIFRRYDEDMSGFLAFREFSELYQKAFNKDLSEDGFAALLQEYDSTDTGITRDGFRDFLAQLKEDQVLKVIRNLGYNEKFHLVDERRFIVSVHAETAACTLKRTPYDSALHEDALTKWVSATGVPTEYDNGNLIVYQLSRGTAGTTLAVKSNYAENCQVTVDCNKSDNVGTTSDSLAVEKTIPAGTLAVFHHLFPLDASSTWRWAYRLNIVR</sequence>
<accession>F2TVF2</accession>
<feature type="domain" description="EF-hand" evidence="9">
    <location>
        <begin position="204"/>
        <end position="239"/>
    </location>
</feature>
<evidence type="ECO:0000256" key="4">
    <source>
        <dbReference type="ARBA" id="ARBA00022807"/>
    </source>
</evidence>
<comment type="caution">
    <text evidence="7">Lacks conserved residue(s) required for the propagation of feature annotation.</text>
</comment>
<dbReference type="InterPro" id="IPR038765">
    <property type="entry name" value="Papain-like_cys_pep_sf"/>
</dbReference>
<dbReference type="SUPFAM" id="SSF47473">
    <property type="entry name" value="EF-hand"/>
    <property type="match status" value="1"/>
</dbReference>
<dbReference type="InterPro" id="IPR011992">
    <property type="entry name" value="EF-hand-dom_pair"/>
</dbReference>
<dbReference type="GO" id="GO:0004198">
    <property type="term" value="F:calcium-dependent cysteine-type endopeptidase activity"/>
    <property type="evidence" value="ECO:0007669"/>
    <property type="project" value="InterPro"/>
</dbReference>
<evidence type="ECO:0008006" key="12">
    <source>
        <dbReference type="Google" id="ProtNLM"/>
    </source>
</evidence>
<dbReference type="OrthoDB" id="268518at2759"/>
<evidence type="ECO:0000259" key="8">
    <source>
        <dbReference type="PROSITE" id="PS50203"/>
    </source>
</evidence>
<name>F2TVF2_SALR5</name>
<keyword evidence="11" id="KW-1185">Reference proteome</keyword>
<keyword evidence="4" id="KW-0788">Thiol protease</keyword>
<dbReference type="KEGG" id="sre:PTSG_00064"/>
<evidence type="ECO:0000256" key="1">
    <source>
        <dbReference type="ARBA" id="ARBA00007623"/>
    </source>
</evidence>
<dbReference type="GO" id="GO:0005509">
    <property type="term" value="F:calcium ion binding"/>
    <property type="evidence" value="ECO:0007669"/>
    <property type="project" value="InterPro"/>
</dbReference>
<dbReference type="Pfam" id="PF00648">
    <property type="entry name" value="Peptidase_C2"/>
    <property type="match status" value="1"/>
</dbReference>
<evidence type="ECO:0000313" key="10">
    <source>
        <dbReference type="EMBL" id="EGD72048.1"/>
    </source>
</evidence>
<dbReference type="InterPro" id="IPR002048">
    <property type="entry name" value="EF_hand_dom"/>
</dbReference>
<dbReference type="RefSeq" id="XP_004998620.1">
    <property type="nucleotide sequence ID" value="XM_004998563.1"/>
</dbReference>
<dbReference type="PROSITE" id="PS50222">
    <property type="entry name" value="EF_HAND_2"/>
    <property type="match status" value="1"/>
</dbReference>
<dbReference type="SUPFAM" id="SSF54001">
    <property type="entry name" value="Cysteine proteinases"/>
    <property type="match status" value="1"/>
</dbReference>
<dbReference type="InterPro" id="IPR001300">
    <property type="entry name" value="Peptidase_C2_calpain_cat"/>
</dbReference>
<evidence type="ECO:0000259" key="9">
    <source>
        <dbReference type="PROSITE" id="PS50222"/>
    </source>
</evidence>
<feature type="active site" evidence="6">
    <location>
        <position position="18"/>
    </location>
</feature>
<dbReference type="Gene3D" id="1.10.238.10">
    <property type="entry name" value="EF-hand"/>
    <property type="match status" value="1"/>
</dbReference>
<keyword evidence="3" id="KW-0378">Hydrolase</keyword>